<dbReference type="Proteomes" id="UP000011205">
    <property type="component" value="Unassembled WGS sequence"/>
</dbReference>
<feature type="compositionally biased region" description="Basic and acidic residues" evidence="1">
    <location>
        <begin position="66"/>
        <end position="75"/>
    </location>
</feature>
<proteinExistence type="predicted"/>
<evidence type="ECO:0000256" key="1">
    <source>
        <dbReference type="SAM" id="MobiDB-lite"/>
    </source>
</evidence>
<feature type="region of interest" description="Disordered" evidence="1">
    <location>
        <begin position="1"/>
        <end position="85"/>
    </location>
</feature>
<dbReference type="EMBL" id="AMLP01000190">
    <property type="protein sequence ID" value="ELS52936.1"/>
    <property type="molecule type" value="Genomic_DNA"/>
</dbReference>
<accession>L8P5T8</accession>
<feature type="compositionally biased region" description="Low complexity" evidence="1">
    <location>
        <begin position="21"/>
        <end position="30"/>
    </location>
</feature>
<organism evidence="2 3">
    <name type="scientific">Streptomyces viridochromogenes Tue57</name>
    <dbReference type="NCBI Taxonomy" id="1160705"/>
    <lineage>
        <taxon>Bacteria</taxon>
        <taxon>Bacillati</taxon>
        <taxon>Actinomycetota</taxon>
        <taxon>Actinomycetes</taxon>
        <taxon>Kitasatosporales</taxon>
        <taxon>Streptomycetaceae</taxon>
        <taxon>Streptomyces</taxon>
    </lineage>
</organism>
<dbReference type="PATRIC" id="fig|1160705.3.peg.6066"/>
<protein>
    <submittedName>
        <fullName evidence="2">Uncharacterized protein</fullName>
    </submittedName>
</protein>
<feature type="compositionally biased region" description="Basic and acidic residues" evidence="1">
    <location>
        <begin position="1"/>
        <end position="12"/>
    </location>
</feature>
<name>L8P5T8_STRVR</name>
<gene>
    <name evidence="2" type="ORF">STVIR_6136</name>
</gene>
<sequence length="85" mass="8576">MDRETHPGREELGNGGAQALQDTGAAGARADQGDGDRGGLRGRGGGRCRQRVTPGRVGRIGANRPAEADGPDHHAVGSGVNRAPG</sequence>
<evidence type="ECO:0000313" key="2">
    <source>
        <dbReference type="EMBL" id="ELS52936.1"/>
    </source>
</evidence>
<dbReference type="AlphaFoldDB" id="L8P5T8"/>
<comment type="caution">
    <text evidence="2">The sequence shown here is derived from an EMBL/GenBank/DDBJ whole genome shotgun (WGS) entry which is preliminary data.</text>
</comment>
<reference evidence="2 3" key="1">
    <citation type="journal article" date="2013" name="Genome Announc.">
        <title>Draft Genome Sequence of Streptomyces viridochromogenes Strain Tu57, Producer of Avilamycin.</title>
        <authorList>
            <person name="Gruning B.A."/>
            <person name="Erxleben A."/>
            <person name="Hahnlein A."/>
            <person name="Gunther S."/>
        </authorList>
    </citation>
    <scope>NUCLEOTIDE SEQUENCE [LARGE SCALE GENOMIC DNA]</scope>
    <source>
        <strain evidence="2 3">Tue57</strain>
    </source>
</reference>
<evidence type="ECO:0000313" key="3">
    <source>
        <dbReference type="Proteomes" id="UP000011205"/>
    </source>
</evidence>